<evidence type="ECO:0000256" key="2">
    <source>
        <dbReference type="RuleBase" id="RU362097"/>
    </source>
</evidence>
<feature type="coiled-coil region" evidence="3">
    <location>
        <begin position="78"/>
        <end position="105"/>
    </location>
</feature>
<dbReference type="PANTHER" id="PTHR30203:SF32">
    <property type="entry name" value="CATION EFFLUX SYSTEM PROTEIN CUSC"/>
    <property type="match status" value="1"/>
</dbReference>
<feature type="transmembrane region" description="Helical" evidence="4">
    <location>
        <begin position="12"/>
        <end position="33"/>
    </location>
</feature>
<proteinExistence type="inferred from homology"/>
<dbReference type="OrthoDB" id="9783163at2"/>
<dbReference type="PANTHER" id="PTHR30203">
    <property type="entry name" value="OUTER MEMBRANE CATION EFFLUX PROTEIN"/>
    <property type="match status" value="1"/>
</dbReference>
<comment type="subcellular location">
    <subcellularLocation>
        <location evidence="2">Cell membrane</location>
        <topology evidence="2">Lipid-anchor</topology>
    </subcellularLocation>
</comment>
<dbReference type="EMBL" id="APJX01000010">
    <property type="protein sequence ID" value="EMS78141.1"/>
    <property type="molecule type" value="Genomic_DNA"/>
</dbReference>
<evidence type="ECO:0000313" key="5">
    <source>
        <dbReference type="EMBL" id="EMS78141.1"/>
    </source>
</evidence>
<keyword evidence="2 4" id="KW-0472">Membrane</keyword>
<comment type="caution">
    <text evidence="5">The sequence shown here is derived from an EMBL/GenBank/DDBJ whole genome shotgun (WGS) entry which is preliminary data.</text>
</comment>
<reference evidence="5 6" key="1">
    <citation type="journal article" date="2013" name="Genome Announc.">
        <title>Draft Genome Sequence of Desulfotignum phosphitoxidans DSM 13687 Strain FiPS-3.</title>
        <authorList>
            <person name="Poehlein A."/>
            <person name="Daniel R."/>
            <person name="Simeonova D.D."/>
        </authorList>
    </citation>
    <scope>NUCLEOTIDE SEQUENCE [LARGE SCALE GENOMIC DNA]</scope>
    <source>
        <strain evidence="5 6">DSM 13687</strain>
    </source>
</reference>
<dbReference type="GO" id="GO:0015562">
    <property type="term" value="F:efflux transmembrane transporter activity"/>
    <property type="evidence" value="ECO:0007669"/>
    <property type="project" value="InterPro"/>
</dbReference>
<keyword evidence="3" id="KW-0175">Coiled coil</keyword>
<protein>
    <submittedName>
        <fullName evidence="5">Solvent efflux pump outer membrane protein CusC</fullName>
    </submittedName>
</protein>
<dbReference type="PROSITE" id="PS51257">
    <property type="entry name" value="PROKAR_LIPOPROTEIN"/>
    <property type="match status" value="1"/>
</dbReference>
<dbReference type="Pfam" id="PF02321">
    <property type="entry name" value="OEP"/>
    <property type="match status" value="2"/>
</dbReference>
<name>S0G323_9BACT</name>
<evidence type="ECO:0000256" key="4">
    <source>
        <dbReference type="SAM" id="Phobius"/>
    </source>
</evidence>
<evidence type="ECO:0000313" key="6">
    <source>
        <dbReference type="Proteomes" id="UP000014216"/>
    </source>
</evidence>
<dbReference type="AlphaFoldDB" id="S0G323"/>
<comment type="similarity">
    <text evidence="1 2">Belongs to the outer membrane factor (OMF) (TC 1.B.17) family.</text>
</comment>
<dbReference type="Gene3D" id="1.20.1600.10">
    <property type="entry name" value="Outer membrane efflux proteins (OEP)"/>
    <property type="match status" value="1"/>
</dbReference>
<dbReference type="GO" id="GO:0005886">
    <property type="term" value="C:plasma membrane"/>
    <property type="evidence" value="ECO:0007669"/>
    <property type="project" value="UniProtKB-SubCell"/>
</dbReference>
<dbReference type="SUPFAM" id="SSF56954">
    <property type="entry name" value="Outer membrane efflux proteins (OEP)"/>
    <property type="match status" value="1"/>
</dbReference>
<gene>
    <name evidence="5" type="primary">cusC</name>
    <name evidence="5" type="ORF">Dpo_10c01350</name>
</gene>
<dbReference type="NCBIfam" id="TIGR01845">
    <property type="entry name" value="outer_NodT"/>
    <property type="match status" value="1"/>
</dbReference>
<dbReference type="InterPro" id="IPR010131">
    <property type="entry name" value="MdtP/NodT-like"/>
</dbReference>
<keyword evidence="4" id="KW-1133">Transmembrane helix</keyword>
<dbReference type="RefSeq" id="WP_006967956.1">
    <property type="nucleotide sequence ID" value="NZ_APJX01000010.1"/>
</dbReference>
<keyword evidence="2" id="KW-0449">Lipoprotein</keyword>
<evidence type="ECO:0000256" key="1">
    <source>
        <dbReference type="ARBA" id="ARBA00007613"/>
    </source>
</evidence>
<organism evidence="5 6">
    <name type="scientific">Desulfotignum phosphitoxidans DSM 13687</name>
    <dbReference type="NCBI Taxonomy" id="1286635"/>
    <lineage>
        <taxon>Bacteria</taxon>
        <taxon>Pseudomonadati</taxon>
        <taxon>Thermodesulfobacteriota</taxon>
        <taxon>Desulfobacteria</taxon>
        <taxon>Desulfobacterales</taxon>
        <taxon>Desulfobacteraceae</taxon>
        <taxon>Desulfotignum</taxon>
    </lineage>
</organism>
<keyword evidence="2" id="KW-0564">Palmitate</keyword>
<dbReference type="Proteomes" id="UP000014216">
    <property type="component" value="Unassembled WGS sequence"/>
</dbReference>
<dbReference type="InterPro" id="IPR003423">
    <property type="entry name" value="OMP_efflux"/>
</dbReference>
<keyword evidence="2" id="KW-1134">Transmembrane beta strand</keyword>
<evidence type="ECO:0000256" key="3">
    <source>
        <dbReference type="SAM" id="Coils"/>
    </source>
</evidence>
<keyword evidence="6" id="KW-1185">Reference proteome</keyword>
<keyword evidence="2 4" id="KW-0812">Transmembrane</keyword>
<sequence>MKQHTVFFPQKILSILCRLIVISVLLAGCNTAVGPEYQSPSPQLPETWQITETADNLSSFEPTALFDEWWRVFDDPDLTRLVEDVKEQNRDLAAATARLDSYAAAYGVARSGLMPMINAQGGISRERESERVRNPANQSIAGNPTWMYQAGFVMSWEIDVWHKIRRSMEAARGEWDASIQDRRNLMVLLQAQVASEYIMLRTAQQRYEFAQKNVTLQKETLELVQDRFDAGLTGELDVHQAKMNLASTRARLPALKTQQTEALNALSLLTGRLPGELNQLLAPKWIPMASALPEMLPAELVRNRPDIRAAERLLAAQTARIGVANADFYPALTLDGLFSLVSTDSGEFFSSAAQKHSIGPSFTWPVFTGGLIKSRVQMEQAATKAALARYEQTVLTAFRECEDALAAYINEGDTLTALNQAVASTQKSVELSQSLYITGLVNFQNVLDMQRQLASFQDQLAQSMGQSAVGLVAVYKAFGGGWEPETDRLTP</sequence>
<accession>S0G323</accession>
<dbReference type="Gene3D" id="2.20.200.10">
    <property type="entry name" value="Outer membrane efflux proteins (OEP)"/>
    <property type="match status" value="1"/>
</dbReference>